<protein>
    <submittedName>
        <fullName evidence="7">Aminotransferase class I/II-fold pyridoxal phosphate-dependent enzyme</fullName>
    </submittedName>
</protein>
<keyword evidence="7" id="KW-0032">Aminotransferase</keyword>
<dbReference type="Proteomes" id="UP000501128">
    <property type="component" value="Chromosome"/>
</dbReference>
<keyword evidence="4" id="KW-0456">Lyase</keyword>
<dbReference type="InterPro" id="IPR023603">
    <property type="entry name" value="Low_specificity_L-TA-like"/>
</dbReference>
<dbReference type="Pfam" id="PF01212">
    <property type="entry name" value="Beta_elim_lyase"/>
    <property type="match status" value="1"/>
</dbReference>
<dbReference type="GO" id="GO:0008483">
    <property type="term" value="F:transaminase activity"/>
    <property type="evidence" value="ECO:0007669"/>
    <property type="project" value="UniProtKB-KW"/>
</dbReference>
<evidence type="ECO:0000256" key="3">
    <source>
        <dbReference type="ARBA" id="ARBA00022898"/>
    </source>
</evidence>
<dbReference type="SUPFAM" id="SSF53383">
    <property type="entry name" value="PLP-dependent transferases"/>
    <property type="match status" value="1"/>
</dbReference>
<dbReference type="GO" id="GO:0006567">
    <property type="term" value="P:L-threonine catabolic process"/>
    <property type="evidence" value="ECO:0007669"/>
    <property type="project" value="TreeGrafter"/>
</dbReference>
<evidence type="ECO:0000256" key="5">
    <source>
        <dbReference type="PIRSR" id="PIRSR017617-1"/>
    </source>
</evidence>
<dbReference type="EMBL" id="CP051677">
    <property type="protein sequence ID" value="QJD80514.1"/>
    <property type="molecule type" value="Genomic_DNA"/>
</dbReference>
<dbReference type="Gene3D" id="3.90.1150.10">
    <property type="entry name" value="Aspartate Aminotransferase, domain 1"/>
    <property type="match status" value="1"/>
</dbReference>
<evidence type="ECO:0000259" key="6">
    <source>
        <dbReference type="Pfam" id="PF01212"/>
    </source>
</evidence>
<feature type="modified residue" description="N6-(pyridoxal phosphate)lysine" evidence="5">
    <location>
        <position position="201"/>
    </location>
</feature>
<dbReference type="PANTHER" id="PTHR48097:SF9">
    <property type="entry name" value="L-THREONINE ALDOLASE"/>
    <property type="match status" value="1"/>
</dbReference>
<dbReference type="InterPro" id="IPR015424">
    <property type="entry name" value="PyrdxlP-dep_Trfase"/>
</dbReference>
<gene>
    <name evidence="7" type="ORF">HH216_20370</name>
</gene>
<dbReference type="InterPro" id="IPR001597">
    <property type="entry name" value="ArAA_b-elim_lyase/Thr_aldolase"/>
</dbReference>
<dbReference type="NCBIfam" id="NF041359">
    <property type="entry name" value="GntG_guanitoxin"/>
    <property type="match status" value="1"/>
</dbReference>
<organism evidence="7 8">
    <name type="scientific">Spirosoma rhododendri</name>
    <dbReference type="NCBI Taxonomy" id="2728024"/>
    <lineage>
        <taxon>Bacteria</taxon>
        <taxon>Pseudomonadati</taxon>
        <taxon>Bacteroidota</taxon>
        <taxon>Cytophagia</taxon>
        <taxon>Cytophagales</taxon>
        <taxon>Cytophagaceae</taxon>
        <taxon>Spirosoma</taxon>
    </lineage>
</organism>
<accession>A0A7L5DPV4</accession>
<dbReference type="InterPro" id="IPR015422">
    <property type="entry name" value="PyrdxlP-dep_Trfase_small"/>
</dbReference>
<comment type="similarity">
    <text evidence="2">Belongs to the threonine aldolase family.</text>
</comment>
<evidence type="ECO:0000313" key="7">
    <source>
        <dbReference type="EMBL" id="QJD80514.1"/>
    </source>
</evidence>
<evidence type="ECO:0000256" key="4">
    <source>
        <dbReference type="ARBA" id="ARBA00023239"/>
    </source>
</evidence>
<name>A0A7L5DPV4_9BACT</name>
<dbReference type="PANTHER" id="PTHR48097">
    <property type="entry name" value="L-THREONINE ALDOLASE-RELATED"/>
    <property type="match status" value="1"/>
</dbReference>
<evidence type="ECO:0000256" key="1">
    <source>
        <dbReference type="ARBA" id="ARBA00001933"/>
    </source>
</evidence>
<feature type="domain" description="Aromatic amino acid beta-eliminating lyase/threonine aldolase" evidence="6">
    <location>
        <begin position="4"/>
        <end position="285"/>
    </location>
</feature>
<proteinExistence type="inferred from homology"/>
<dbReference type="GO" id="GO:0008732">
    <property type="term" value="F:L-allo-threonine aldolase activity"/>
    <property type="evidence" value="ECO:0007669"/>
    <property type="project" value="TreeGrafter"/>
</dbReference>
<evidence type="ECO:0000313" key="8">
    <source>
        <dbReference type="Proteomes" id="UP000501128"/>
    </source>
</evidence>
<dbReference type="FunFam" id="3.40.640.10:FF:000030">
    <property type="entry name" value="Low-specificity L-threonine aldolase"/>
    <property type="match status" value="1"/>
</dbReference>
<dbReference type="InterPro" id="IPR015421">
    <property type="entry name" value="PyrdxlP-dep_Trfase_major"/>
</dbReference>
<comment type="cofactor">
    <cofactor evidence="1">
        <name>pyridoxal 5'-phosphate</name>
        <dbReference type="ChEBI" id="CHEBI:597326"/>
    </cofactor>
</comment>
<dbReference type="GO" id="GO:0006545">
    <property type="term" value="P:glycine biosynthetic process"/>
    <property type="evidence" value="ECO:0007669"/>
    <property type="project" value="TreeGrafter"/>
</dbReference>
<dbReference type="KEGG" id="srho:HH216_20370"/>
<dbReference type="Gene3D" id="3.40.640.10">
    <property type="entry name" value="Type I PLP-dependent aspartate aminotransferase-like (Major domain)"/>
    <property type="match status" value="1"/>
</dbReference>
<reference evidence="7 8" key="1">
    <citation type="submission" date="2020-04" db="EMBL/GenBank/DDBJ databases">
        <title>Genome sequencing of novel species.</title>
        <authorList>
            <person name="Heo J."/>
            <person name="Kim S.-J."/>
            <person name="Kim J.-S."/>
            <person name="Hong S.-B."/>
            <person name="Kwon S.-W."/>
        </authorList>
    </citation>
    <scope>NUCLEOTIDE SEQUENCE [LARGE SCALE GENOMIC DNA]</scope>
    <source>
        <strain evidence="7 8">CJU-R4</strain>
    </source>
</reference>
<dbReference type="PIRSF" id="PIRSF017617">
    <property type="entry name" value="Thr_aldolase"/>
    <property type="match status" value="1"/>
</dbReference>
<dbReference type="RefSeq" id="WP_169552473.1">
    <property type="nucleotide sequence ID" value="NZ_CP051677.1"/>
</dbReference>
<keyword evidence="8" id="KW-1185">Reference proteome</keyword>
<evidence type="ECO:0000256" key="2">
    <source>
        <dbReference type="ARBA" id="ARBA00006966"/>
    </source>
</evidence>
<dbReference type="CDD" id="cd06502">
    <property type="entry name" value="TA_like"/>
    <property type="match status" value="1"/>
</dbReference>
<dbReference type="AlphaFoldDB" id="A0A7L5DPV4"/>
<keyword evidence="7" id="KW-0808">Transferase</keyword>
<dbReference type="GO" id="GO:0005829">
    <property type="term" value="C:cytosol"/>
    <property type="evidence" value="ECO:0007669"/>
    <property type="project" value="TreeGrafter"/>
</dbReference>
<keyword evidence="3" id="KW-0663">Pyridoxal phosphate</keyword>
<sequence length="338" mass="36798">MIIDLRSDTVTQPTPAMREAMFTAPLGDDALGDDPTVNALEAKAAALFGMEAALFCASGTMTNQLAIRTHCRPGDDVICDYLSHVYQYEGGGISVNALASASLPQGERGKLTPDLIRGHIYSPADPHKPLSRLVVLENTINKGGGCYYTIPEIAAIRQVCDEHGLILHLDGARLFNALVETGEPTQAYGQLFDSISICLSKGLGCPVGSVLLSTADVIRQARRYRKLMGGGWRQAGFLAAAGIYALDHHVERLKLDHARARRIGTMLERLPVVQDILPIDTNIVIFRLPETILAADYVNSLGSKGIKAVSFGKHLVRFVTHLDFTDDMLHELENRLEL</sequence>